<accession>A0A1V9FWW2</accession>
<evidence type="ECO:0000313" key="8">
    <source>
        <dbReference type="Proteomes" id="UP000192796"/>
    </source>
</evidence>
<evidence type="ECO:0000256" key="2">
    <source>
        <dbReference type="ARBA" id="ARBA00022448"/>
    </source>
</evidence>
<comment type="caution">
    <text evidence="7">The sequence shown here is derived from an EMBL/GenBank/DDBJ whole genome shotgun (WGS) entry which is preliminary data.</text>
</comment>
<dbReference type="Gene3D" id="3.40.50.300">
    <property type="entry name" value="P-loop containing nucleotide triphosphate hydrolases"/>
    <property type="match status" value="1"/>
</dbReference>
<dbReference type="SMART" id="SM00382">
    <property type="entry name" value="AAA"/>
    <property type="match status" value="1"/>
</dbReference>
<dbReference type="PANTHER" id="PTHR42711:SF5">
    <property type="entry name" value="ABC TRANSPORTER ATP-BINDING PROTEIN NATA"/>
    <property type="match status" value="1"/>
</dbReference>
<keyword evidence="8" id="KW-1185">Reference proteome</keyword>
<dbReference type="STRING" id="1703345.A3860_26380"/>
<keyword evidence="5" id="KW-0067">ATP-binding</keyword>
<dbReference type="SUPFAM" id="SSF52540">
    <property type="entry name" value="P-loop containing nucleoside triphosphate hydrolases"/>
    <property type="match status" value="1"/>
</dbReference>
<keyword evidence="3" id="KW-0536">Nodulation</keyword>
<dbReference type="Proteomes" id="UP000192796">
    <property type="component" value="Unassembled WGS sequence"/>
</dbReference>
<evidence type="ECO:0000259" key="6">
    <source>
        <dbReference type="PROSITE" id="PS50893"/>
    </source>
</evidence>
<evidence type="ECO:0000256" key="5">
    <source>
        <dbReference type="ARBA" id="ARBA00022840"/>
    </source>
</evidence>
<sequence>MRLVFQFSFFSCIFIPTKNPMHTRIGEIQSYLQHNDHSLAVRRILDASLDTADMTLLKEAIQVSQSYRQYKETIVPPAFFESAHALLNRINNATERFTYQTTLLVTARDIIKTYAAGNFSLRPISLQIHTGDVIGVVGENGNGKTTLLRCIAGQLALDSGDLDFAQLKEPDHYDIKHHLAFIPQRIPRWYGSLKDNLHFSAAISGVTGEVNNVMVDFMLERLDLTPYAHLTWSQISSGYRTRFEIARILLQKPRLLILDEPLANLDINAQQSILTDLQFMAKSVHNPMGILLSSQQLHEVEKIADTVLLIKNGSCLFRTGELEKTATAFVVELETTASRAALVNALNGQGVLQYNGGFYTITSSALRAQDILAKLVKGNIPITYFRDITHSTKRFI</sequence>
<dbReference type="InterPro" id="IPR027417">
    <property type="entry name" value="P-loop_NTPase"/>
</dbReference>
<feature type="domain" description="ABC transporter" evidence="6">
    <location>
        <begin position="105"/>
        <end position="337"/>
    </location>
</feature>
<dbReference type="InterPro" id="IPR050763">
    <property type="entry name" value="ABC_transporter_ATP-binding"/>
</dbReference>
<evidence type="ECO:0000256" key="3">
    <source>
        <dbReference type="ARBA" id="ARBA00022458"/>
    </source>
</evidence>
<dbReference type="GO" id="GO:0016887">
    <property type="term" value="F:ATP hydrolysis activity"/>
    <property type="evidence" value="ECO:0007669"/>
    <property type="project" value="InterPro"/>
</dbReference>
<proteinExistence type="inferred from homology"/>
<comment type="similarity">
    <text evidence="1">Belongs to the ABC transporter superfamily.</text>
</comment>
<gene>
    <name evidence="7" type="ORF">A3860_26380</name>
</gene>
<dbReference type="EMBL" id="LVYD01000048">
    <property type="protein sequence ID" value="OQP62842.1"/>
    <property type="molecule type" value="Genomic_DNA"/>
</dbReference>
<dbReference type="PROSITE" id="PS50893">
    <property type="entry name" value="ABC_TRANSPORTER_2"/>
    <property type="match status" value="1"/>
</dbReference>
<keyword evidence="4" id="KW-0547">Nucleotide-binding</keyword>
<dbReference type="AlphaFoldDB" id="A0A1V9FWW2"/>
<evidence type="ECO:0000313" key="7">
    <source>
        <dbReference type="EMBL" id="OQP62842.1"/>
    </source>
</evidence>
<dbReference type="Pfam" id="PF00005">
    <property type="entry name" value="ABC_tran"/>
    <property type="match status" value="1"/>
</dbReference>
<dbReference type="PANTHER" id="PTHR42711">
    <property type="entry name" value="ABC TRANSPORTER ATP-BINDING PROTEIN"/>
    <property type="match status" value="1"/>
</dbReference>
<keyword evidence="2" id="KW-0813">Transport</keyword>
<dbReference type="InterPro" id="IPR003593">
    <property type="entry name" value="AAA+_ATPase"/>
</dbReference>
<organism evidence="7 8">
    <name type="scientific">Niastella vici</name>
    <dbReference type="NCBI Taxonomy" id="1703345"/>
    <lineage>
        <taxon>Bacteria</taxon>
        <taxon>Pseudomonadati</taxon>
        <taxon>Bacteroidota</taxon>
        <taxon>Chitinophagia</taxon>
        <taxon>Chitinophagales</taxon>
        <taxon>Chitinophagaceae</taxon>
        <taxon>Niastella</taxon>
    </lineage>
</organism>
<dbReference type="InterPro" id="IPR003439">
    <property type="entry name" value="ABC_transporter-like_ATP-bd"/>
</dbReference>
<evidence type="ECO:0000256" key="1">
    <source>
        <dbReference type="ARBA" id="ARBA00005417"/>
    </source>
</evidence>
<name>A0A1V9FWW2_9BACT</name>
<evidence type="ECO:0000256" key="4">
    <source>
        <dbReference type="ARBA" id="ARBA00022741"/>
    </source>
</evidence>
<dbReference type="GO" id="GO:0005524">
    <property type="term" value="F:ATP binding"/>
    <property type="evidence" value="ECO:0007669"/>
    <property type="project" value="UniProtKB-KW"/>
</dbReference>
<reference evidence="7 8" key="1">
    <citation type="submission" date="2016-03" db="EMBL/GenBank/DDBJ databases">
        <title>Niastella vici sp. nov., isolated from farmland soil.</title>
        <authorList>
            <person name="Chen L."/>
            <person name="Wang D."/>
            <person name="Yang S."/>
            <person name="Wang G."/>
        </authorList>
    </citation>
    <scope>NUCLEOTIDE SEQUENCE [LARGE SCALE GENOMIC DNA]</scope>
    <source>
        <strain evidence="7 8">DJ57</strain>
    </source>
</reference>
<protein>
    <recommendedName>
        <fullName evidence="6">ABC transporter domain-containing protein</fullName>
    </recommendedName>
</protein>